<evidence type="ECO:0000313" key="2">
    <source>
        <dbReference type="Proteomes" id="UP000762676"/>
    </source>
</evidence>
<dbReference type="AlphaFoldDB" id="A0AAV4ITQ8"/>
<reference evidence="1 2" key="1">
    <citation type="journal article" date="2021" name="Elife">
        <title>Chloroplast acquisition without the gene transfer in kleptoplastic sea slugs, Plakobranchus ocellatus.</title>
        <authorList>
            <person name="Maeda T."/>
            <person name="Takahashi S."/>
            <person name="Yoshida T."/>
            <person name="Shimamura S."/>
            <person name="Takaki Y."/>
            <person name="Nagai Y."/>
            <person name="Toyoda A."/>
            <person name="Suzuki Y."/>
            <person name="Arimoto A."/>
            <person name="Ishii H."/>
            <person name="Satoh N."/>
            <person name="Nishiyama T."/>
            <person name="Hasebe M."/>
            <person name="Maruyama T."/>
            <person name="Minagawa J."/>
            <person name="Obokata J."/>
            <person name="Shigenobu S."/>
        </authorList>
    </citation>
    <scope>NUCLEOTIDE SEQUENCE [LARGE SCALE GENOMIC DNA]</scope>
</reference>
<gene>
    <name evidence="1" type="ORF">ElyMa_006689100</name>
</gene>
<organism evidence="1 2">
    <name type="scientific">Elysia marginata</name>
    <dbReference type="NCBI Taxonomy" id="1093978"/>
    <lineage>
        <taxon>Eukaryota</taxon>
        <taxon>Metazoa</taxon>
        <taxon>Spiralia</taxon>
        <taxon>Lophotrochozoa</taxon>
        <taxon>Mollusca</taxon>
        <taxon>Gastropoda</taxon>
        <taxon>Heterobranchia</taxon>
        <taxon>Euthyneura</taxon>
        <taxon>Panpulmonata</taxon>
        <taxon>Sacoglossa</taxon>
        <taxon>Placobranchoidea</taxon>
        <taxon>Plakobranchidae</taxon>
        <taxon>Elysia</taxon>
    </lineage>
</organism>
<name>A0AAV4ITQ8_9GAST</name>
<keyword evidence="2" id="KW-1185">Reference proteome</keyword>
<comment type="caution">
    <text evidence="1">The sequence shown here is derived from an EMBL/GenBank/DDBJ whole genome shotgun (WGS) entry which is preliminary data.</text>
</comment>
<dbReference type="Proteomes" id="UP000762676">
    <property type="component" value="Unassembled WGS sequence"/>
</dbReference>
<accession>A0AAV4ITQ8</accession>
<proteinExistence type="predicted"/>
<dbReference type="EMBL" id="BMAT01013394">
    <property type="protein sequence ID" value="GFS12117.1"/>
    <property type="molecule type" value="Genomic_DNA"/>
</dbReference>
<evidence type="ECO:0000313" key="1">
    <source>
        <dbReference type="EMBL" id="GFS12117.1"/>
    </source>
</evidence>
<sequence>MRPVGRPALYYEDVFLRGFVLWHLLTEDLEYLRPDRSSWPEAVQIDIEQAKASEAPGRKAVQITILRDRNMPKFRRAGIMVLFRETVFPLVMFYNLCPKVSIKMTPTVCSNCSM</sequence>
<protein>
    <submittedName>
        <fullName evidence="1">Uncharacterized protein</fullName>
    </submittedName>
</protein>